<dbReference type="EMBL" id="CAJVPY010063837">
    <property type="protein sequence ID" value="CAG8823733.1"/>
    <property type="molecule type" value="Genomic_DNA"/>
</dbReference>
<gene>
    <name evidence="1" type="ORF">DERYTH_LOCUS27557</name>
</gene>
<feature type="non-terminal residue" evidence="1">
    <location>
        <position position="195"/>
    </location>
</feature>
<dbReference type="AlphaFoldDB" id="A0A9N9KE69"/>
<reference evidence="1" key="1">
    <citation type="submission" date="2021-06" db="EMBL/GenBank/DDBJ databases">
        <authorList>
            <person name="Kallberg Y."/>
            <person name="Tangrot J."/>
            <person name="Rosling A."/>
        </authorList>
    </citation>
    <scope>NUCLEOTIDE SEQUENCE</scope>
    <source>
        <strain evidence="1">MA453B</strain>
    </source>
</reference>
<organism evidence="1 2">
    <name type="scientific">Dentiscutata erythropus</name>
    <dbReference type="NCBI Taxonomy" id="1348616"/>
    <lineage>
        <taxon>Eukaryota</taxon>
        <taxon>Fungi</taxon>
        <taxon>Fungi incertae sedis</taxon>
        <taxon>Mucoromycota</taxon>
        <taxon>Glomeromycotina</taxon>
        <taxon>Glomeromycetes</taxon>
        <taxon>Diversisporales</taxon>
        <taxon>Gigasporaceae</taxon>
        <taxon>Dentiscutata</taxon>
    </lineage>
</organism>
<feature type="non-terminal residue" evidence="1">
    <location>
        <position position="1"/>
    </location>
</feature>
<comment type="caution">
    <text evidence="1">The sequence shown here is derived from an EMBL/GenBank/DDBJ whole genome shotgun (WGS) entry which is preliminary data.</text>
</comment>
<protein>
    <submittedName>
        <fullName evidence="1">19426_t:CDS:1</fullName>
    </submittedName>
</protein>
<evidence type="ECO:0000313" key="1">
    <source>
        <dbReference type="EMBL" id="CAG8823733.1"/>
    </source>
</evidence>
<dbReference type="Proteomes" id="UP000789405">
    <property type="component" value="Unassembled WGS sequence"/>
</dbReference>
<keyword evidence="2" id="KW-1185">Reference proteome</keyword>
<accession>A0A9N9KE69</accession>
<name>A0A9N9KE69_9GLOM</name>
<evidence type="ECO:0000313" key="2">
    <source>
        <dbReference type="Proteomes" id="UP000789405"/>
    </source>
</evidence>
<proteinExistence type="predicted"/>
<sequence>LRLSESESYVHNPDLSRLFDQGILSERQISSLKEDDWVTSNPNTDEEEKDYLKEWLESSIMTHSSRHNELEYQVSQAVNEDKGDAAEAEFQEGQMIKGDYVILRAENYVDASTFVSEEDLKKYMAYEDLSYVPQHVRAVMHNKWRQKRLDVVNSQLRKLCGKYSKVCEDIKKEKIREDLMILKGNRVVGMTTTAA</sequence>